<dbReference type="AlphaFoldDB" id="A0A336KJJ3"/>
<reference evidence="2" key="2">
    <citation type="submission" date="2018-07" db="EMBL/GenBank/DDBJ databases">
        <authorList>
            <person name="Quirk P.G."/>
            <person name="Krulwich T.A."/>
        </authorList>
    </citation>
    <scope>NUCLEOTIDE SEQUENCE</scope>
</reference>
<dbReference type="EMBL" id="UFQT01000582">
    <property type="protein sequence ID" value="SSX25487.1"/>
    <property type="molecule type" value="Genomic_DNA"/>
</dbReference>
<protein>
    <submittedName>
        <fullName evidence="1">CSON012394 protein</fullName>
    </submittedName>
</protein>
<accession>A0A336KJJ3</accession>
<gene>
    <name evidence="1" type="primary">CSON012394</name>
</gene>
<name>A0A336KJJ3_CULSO</name>
<dbReference type="VEuPathDB" id="VectorBase:CSON012394"/>
<reference evidence="1" key="1">
    <citation type="submission" date="2018-04" db="EMBL/GenBank/DDBJ databases">
        <authorList>
            <person name="Go L.Y."/>
            <person name="Mitchell J.A."/>
        </authorList>
    </citation>
    <scope>NUCLEOTIDE SEQUENCE</scope>
    <source>
        <tissue evidence="1">Whole organism</tissue>
    </source>
</reference>
<evidence type="ECO:0000313" key="2">
    <source>
        <dbReference type="EMBL" id="SSX25487.1"/>
    </source>
</evidence>
<sequence>MQVLESPHYYFLVLEQHFRHLLLLVVHLSPVLEEEHNTRNIPLAMALVEVQQLMRFPYSQQYQELPLTSTASKFAPNLQSTANFLTRISLTVKNCSSLS</sequence>
<proteinExistence type="predicted"/>
<dbReference type="EMBL" id="UFQS01000582">
    <property type="protein sequence ID" value="SSX05126.1"/>
    <property type="molecule type" value="Genomic_DNA"/>
</dbReference>
<evidence type="ECO:0000313" key="1">
    <source>
        <dbReference type="EMBL" id="SSX05126.1"/>
    </source>
</evidence>
<organism evidence="1">
    <name type="scientific">Culicoides sonorensis</name>
    <name type="common">Biting midge</name>
    <dbReference type="NCBI Taxonomy" id="179676"/>
    <lineage>
        <taxon>Eukaryota</taxon>
        <taxon>Metazoa</taxon>
        <taxon>Ecdysozoa</taxon>
        <taxon>Arthropoda</taxon>
        <taxon>Hexapoda</taxon>
        <taxon>Insecta</taxon>
        <taxon>Pterygota</taxon>
        <taxon>Neoptera</taxon>
        <taxon>Endopterygota</taxon>
        <taxon>Diptera</taxon>
        <taxon>Nematocera</taxon>
        <taxon>Chironomoidea</taxon>
        <taxon>Ceratopogonidae</taxon>
        <taxon>Ceratopogoninae</taxon>
        <taxon>Culicoides</taxon>
        <taxon>Monoculicoides</taxon>
    </lineage>
</organism>